<evidence type="ECO:0000256" key="2">
    <source>
        <dbReference type="ARBA" id="ARBA00022448"/>
    </source>
</evidence>
<evidence type="ECO:0000256" key="10">
    <source>
        <dbReference type="ARBA" id="ARBA00023303"/>
    </source>
</evidence>
<dbReference type="Gene3D" id="1.10.287.70">
    <property type="match status" value="1"/>
</dbReference>
<evidence type="ECO:0000256" key="1">
    <source>
        <dbReference type="ARBA" id="ARBA00004141"/>
    </source>
</evidence>
<evidence type="ECO:0000313" key="18">
    <source>
        <dbReference type="Proteomes" id="UP000502823"/>
    </source>
</evidence>
<dbReference type="Pfam" id="PF17655">
    <property type="entry name" value="IRK_C"/>
    <property type="match status" value="1"/>
</dbReference>
<dbReference type="GO" id="GO:0005242">
    <property type="term" value="F:inward rectifier potassium channel activity"/>
    <property type="evidence" value="ECO:0007669"/>
    <property type="project" value="InterPro"/>
</dbReference>
<comment type="similarity">
    <text evidence="12">Belongs to the inward rectifier-type potassium channel (TC 1.A.2.1) family.</text>
</comment>
<keyword evidence="4 12" id="KW-0812">Transmembrane</keyword>
<dbReference type="PANTHER" id="PTHR11767">
    <property type="entry name" value="INWARD RECTIFIER POTASSIUM CHANNEL"/>
    <property type="match status" value="1"/>
</dbReference>
<dbReference type="PANTHER" id="PTHR11767:SF102">
    <property type="entry name" value="INWARDLY RECTIFYING POTASSIUM CHANNEL 1, ISOFORM F"/>
    <property type="match status" value="1"/>
</dbReference>
<evidence type="ECO:0000313" key="17">
    <source>
        <dbReference type="EMBL" id="GFG32821.1"/>
    </source>
</evidence>
<keyword evidence="2 12" id="KW-0813">Transport</keyword>
<keyword evidence="3 12" id="KW-0633">Potassium transport</keyword>
<comment type="subcellular location">
    <subcellularLocation>
        <location evidence="1 12">Membrane</location>
        <topology evidence="1 12">Multi-pass membrane protein</topology>
    </subcellularLocation>
</comment>
<dbReference type="SUPFAM" id="SSF81324">
    <property type="entry name" value="Voltage-gated potassium channels"/>
    <property type="match status" value="1"/>
</dbReference>
<keyword evidence="6 12" id="KW-0630">Potassium</keyword>
<feature type="region of interest" description="Disordered" evidence="13">
    <location>
        <begin position="1"/>
        <end position="45"/>
    </location>
</feature>
<organism evidence="17 18">
    <name type="scientific">Coptotermes formosanus</name>
    <name type="common">Formosan subterranean termite</name>
    <dbReference type="NCBI Taxonomy" id="36987"/>
    <lineage>
        <taxon>Eukaryota</taxon>
        <taxon>Metazoa</taxon>
        <taxon>Ecdysozoa</taxon>
        <taxon>Arthropoda</taxon>
        <taxon>Hexapoda</taxon>
        <taxon>Insecta</taxon>
        <taxon>Pterygota</taxon>
        <taxon>Neoptera</taxon>
        <taxon>Polyneoptera</taxon>
        <taxon>Dictyoptera</taxon>
        <taxon>Blattodea</taxon>
        <taxon>Blattoidea</taxon>
        <taxon>Termitoidae</taxon>
        <taxon>Rhinotermitidae</taxon>
        <taxon>Coptotermes</taxon>
    </lineage>
</organism>
<evidence type="ECO:0000256" key="4">
    <source>
        <dbReference type="ARBA" id="ARBA00022692"/>
    </source>
</evidence>
<name>A0A6L2PJQ8_COPFO</name>
<evidence type="ECO:0000259" key="16">
    <source>
        <dbReference type="Pfam" id="PF17655"/>
    </source>
</evidence>
<dbReference type="InParanoid" id="A0A6L2PJQ8"/>
<proteinExistence type="inferred from homology"/>
<dbReference type="GO" id="GO:0005886">
    <property type="term" value="C:plasma membrane"/>
    <property type="evidence" value="ECO:0007669"/>
    <property type="project" value="TreeGrafter"/>
</dbReference>
<evidence type="ECO:0000256" key="6">
    <source>
        <dbReference type="ARBA" id="ARBA00022958"/>
    </source>
</evidence>
<evidence type="ECO:0000256" key="7">
    <source>
        <dbReference type="ARBA" id="ARBA00022989"/>
    </source>
</evidence>
<dbReference type="PRINTS" id="PR01320">
    <property type="entry name" value="KIRCHANNEL"/>
</dbReference>
<dbReference type="EMBL" id="BLKM01000389">
    <property type="protein sequence ID" value="GFG32821.1"/>
    <property type="molecule type" value="Genomic_DNA"/>
</dbReference>
<dbReference type="Pfam" id="PF01007">
    <property type="entry name" value="IRK"/>
    <property type="match status" value="1"/>
</dbReference>
<keyword evidence="10 12" id="KW-0407">Ion channel</keyword>
<dbReference type="Proteomes" id="UP000502823">
    <property type="component" value="Unassembled WGS sequence"/>
</dbReference>
<comment type="caution">
    <text evidence="17">The sequence shown here is derived from an EMBL/GenBank/DDBJ whole genome shotgun (WGS) entry which is preliminary data.</text>
</comment>
<dbReference type="GO" id="GO:1990573">
    <property type="term" value="P:potassium ion import across plasma membrane"/>
    <property type="evidence" value="ECO:0007669"/>
    <property type="project" value="TreeGrafter"/>
</dbReference>
<gene>
    <name evidence="17" type="ORF">Cfor_06324</name>
</gene>
<evidence type="ECO:0000256" key="11">
    <source>
        <dbReference type="ARBA" id="ARBA00034430"/>
    </source>
</evidence>
<comment type="catalytic activity">
    <reaction evidence="11">
        <text>K(+)(in) = K(+)(out)</text>
        <dbReference type="Rhea" id="RHEA:29463"/>
        <dbReference type="ChEBI" id="CHEBI:29103"/>
    </reaction>
</comment>
<accession>A0A6L2PJQ8</accession>
<dbReference type="GO" id="GO:0034765">
    <property type="term" value="P:regulation of monoatomic ion transmembrane transport"/>
    <property type="evidence" value="ECO:0007669"/>
    <property type="project" value="TreeGrafter"/>
</dbReference>
<feature type="region of interest" description="Disordered" evidence="13">
    <location>
        <begin position="70"/>
        <end position="94"/>
    </location>
</feature>
<dbReference type="FunCoup" id="A0A6L2PJQ8">
    <property type="interactions" value="124"/>
</dbReference>
<dbReference type="AlphaFoldDB" id="A0A6L2PJQ8"/>
<dbReference type="SUPFAM" id="SSF81296">
    <property type="entry name" value="E set domains"/>
    <property type="match status" value="1"/>
</dbReference>
<evidence type="ECO:0000256" key="9">
    <source>
        <dbReference type="ARBA" id="ARBA00023136"/>
    </source>
</evidence>
<dbReference type="GO" id="GO:0034702">
    <property type="term" value="C:monoatomic ion channel complex"/>
    <property type="evidence" value="ECO:0007669"/>
    <property type="project" value="UniProtKB-KW"/>
</dbReference>
<sequence length="675" mass="75191">MRLGGGNLEGTTASSSPRRHISHRNINEDEDMKSAMPGDPNSALSAPWEHLLSSTISPAAAVAVKMAISEEEPDDQQQPSSSRRRGGSVTENGGLLGTIHRHLPSLPRLSLGRAAAAAKTKGDHGAPLFRYRQARFSSRRVRKRVVFKNGDCNVVQGNVAKRRRRYLQDIFTTLVDAQWRWTLLVFALNFLLSWLGFAVIWWLIVYSHGDLSPENNPRVAAALAASAAGSNGTLPSPVHILAKGNEWTPCVKDVSGFASCFLFSVETQHTIGYGSRHTTEECPEAIFVMCLQSIVGVMIQAFMVGIVFAKLSRPKKRTQTLLFSRNAVICQRDGHLCLLFRVGDMRKSHIVEAHVRAQLIKKKVTQEGEELPYYQHELTVGGDGEEDKIFFIWPTTIVHKIDPASPLYLLSAAEMIRERFEIVVILEGVIESTGMTTQARSSYLPSEVLWGHRFQPLVAFKKETGEYEVDYSLFNNTYEVDTPLCSAKALDDLKNLQQQQQQRNNENQQRIGVRCLTFWPTHSPIGPMTREYETNIGPTAPLNLEDVATTRKKQQTPLEKTHMPFCMHLKCSLLVSCSTSTGVKLFRKEVAEKLSSAVPLQILQFCFLADVRFQTRMYCVSERLVPATMYKALCAPPPDTLDLASMDSNSASTEEQPSMVTVISPIDMPGPESTI</sequence>
<dbReference type="InterPro" id="IPR013518">
    <property type="entry name" value="K_chnl_inward-rec_Kir_cyto"/>
</dbReference>
<dbReference type="FunFam" id="2.60.40.1400:FF:000001">
    <property type="entry name" value="G protein-activated inward rectifier potassium channel 2"/>
    <property type="match status" value="1"/>
</dbReference>
<evidence type="ECO:0000256" key="14">
    <source>
        <dbReference type="SAM" id="Phobius"/>
    </source>
</evidence>
<keyword evidence="18" id="KW-1185">Reference proteome</keyword>
<dbReference type="InterPro" id="IPR041647">
    <property type="entry name" value="IRK_C"/>
</dbReference>
<reference evidence="18" key="1">
    <citation type="submission" date="2020-01" db="EMBL/GenBank/DDBJ databases">
        <title>Draft genome sequence of the Termite Coptotermes fromosanus.</title>
        <authorList>
            <person name="Itakura S."/>
            <person name="Yosikawa Y."/>
            <person name="Umezawa K."/>
        </authorList>
    </citation>
    <scope>NUCLEOTIDE SEQUENCE [LARGE SCALE GENOMIC DNA]</scope>
</reference>
<dbReference type="InterPro" id="IPR040445">
    <property type="entry name" value="Kir_TM"/>
</dbReference>
<keyword evidence="7 14" id="KW-1133">Transmembrane helix</keyword>
<evidence type="ECO:0000256" key="13">
    <source>
        <dbReference type="SAM" id="MobiDB-lite"/>
    </source>
</evidence>
<feature type="domain" description="Inward rectifier potassium channel C-terminal" evidence="16">
    <location>
        <begin position="321"/>
        <end position="493"/>
    </location>
</feature>
<dbReference type="InterPro" id="IPR014756">
    <property type="entry name" value="Ig_E-set"/>
</dbReference>
<dbReference type="InterPro" id="IPR016449">
    <property type="entry name" value="K_chnl_inward-rec_Kir"/>
</dbReference>
<feature type="transmembrane region" description="Helical" evidence="14">
    <location>
        <begin position="285"/>
        <end position="309"/>
    </location>
</feature>
<dbReference type="FunFam" id="1.10.287.70:FF:000078">
    <property type="entry name" value="Putative Inward rectifier potassium channel"/>
    <property type="match status" value="1"/>
</dbReference>
<feature type="domain" description="Potassium channel inwardly rectifying transmembrane" evidence="15">
    <location>
        <begin position="146"/>
        <end position="314"/>
    </location>
</feature>
<evidence type="ECO:0000256" key="12">
    <source>
        <dbReference type="RuleBase" id="RU003822"/>
    </source>
</evidence>
<evidence type="ECO:0000256" key="3">
    <source>
        <dbReference type="ARBA" id="ARBA00022538"/>
    </source>
</evidence>
<keyword evidence="9 14" id="KW-0472">Membrane</keyword>
<keyword evidence="5 12" id="KW-0851">Voltage-gated channel</keyword>
<dbReference type="OrthoDB" id="273257at2759"/>
<dbReference type="Gene3D" id="2.60.40.1400">
    <property type="entry name" value="G protein-activated inward rectifier potassium channel 1"/>
    <property type="match status" value="1"/>
</dbReference>
<keyword evidence="8 12" id="KW-0406">Ion transport</keyword>
<feature type="transmembrane region" description="Helical" evidence="14">
    <location>
        <begin position="181"/>
        <end position="204"/>
    </location>
</feature>
<evidence type="ECO:0000256" key="8">
    <source>
        <dbReference type="ARBA" id="ARBA00023065"/>
    </source>
</evidence>
<evidence type="ECO:0000259" key="15">
    <source>
        <dbReference type="Pfam" id="PF01007"/>
    </source>
</evidence>
<protein>
    <submittedName>
        <fullName evidence="17">Uncharacterized protein</fullName>
    </submittedName>
</protein>
<evidence type="ECO:0000256" key="5">
    <source>
        <dbReference type="ARBA" id="ARBA00022882"/>
    </source>
</evidence>